<accession>A0AAE1Q8V5</accession>
<protein>
    <submittedName>
        <fullName evidence="1">Uncharacterized protein</fullName>
    </submittedName>
</protein>
<gene>
    <name evidence="1" type="ORF">Pmani_008464</name>
</gene>
<sequence>MESGLLAGVNMVLSRHSLTHMFKDYKLLCDWLAVFSWAERWANGRAGYKSRSLDPKKRQLVILAKEASWMSKLIQFTATP</sequence>
<reference evidence="1" key="1">
    <citation type="submission" date="2023-11" db="EMBL/GenBank/DDBJ databases">
        <title>Genome assemblies of two species of porcelain crab, Petrolisthes cinctipes and Petrolisthes manimaculis (Anomura: Porcellanidae).</title>
        <authorList>
            <person name="Angst P."/>
        </authorList>
    </citation>
    <scope>NUCLEOTIDE SEQUENCE</scope>
    <source>
        <strain evidence="1">PB745_02</strain>
        <tissue evidence="1">Gill</tissue>
    </source>
</reference>
<keyword evidence="2" id="KW-1185">Reference proteome</keyword>
<dbReference type="Proteomes" id="UP001292094">
    <property type="component" value="Unassembled WGS sequence"/>
</dbReference>
<name>A0AAE1Q8V5_9EUCA</name>
<evidence type="ECO:0000313" key="1">
    <source>
        <dbReference type="EMBL" id="KAK4320682.1"/>
    </source>
</evidence>
<evidence type="ECO:0000313" key="2">
    <source>
        <dbReference type="Proteomes" id="UP001292094"/>
    </source>
</evidence>
<organism evidence="1 2">
    <name type="scientific">Petrolisthes manimaculis</name>
    <dbReference type="NCBI Taxonomy" id="1843537"/>
    <lineage>
        <taxon>Eukaryota</taxon>
        <taxon>Metazoa</taxon>
        <taxon>Ecdysozoa</taxon>
        <taxon>Arthropoda</taxon>
        <taxon>Crustacea</taxon>
        <taxon>Multicrustacea</taxon>
        <taxon>Malacostraca</taxon>
        <taxon>Eumalacostraca</taxon>
        <taxon>Eucarida</taxon>
        <taxon>Decapoda</taxon>
        <taxon>Pleocyemata</taxon>
        <taxon>Anomura</taxon>
        <taxon>Galatheoidea</taxon>
        <taxon>Porcellanidae</taxon>
        <taxon>Petrolisthes</taxon>
    </lineage>
</organism>
<proteinExistence type="predicted"/>
<comment type="caution">
    <text evidence="1">The sequence shown here is derived from an EMBL/GenBank/DDBJ whole genome shotgun (WGS) entry which is preliminary data.</text>
</comment>
<dbReference type="AlphaFoldDB" id="A0AAE1Q8V5"/>
<dbReference type="EMBL" id="JAWZYT010000646">
    <property type="protein sequence ID" value="KAK4320682.1"/>
    <property type="molecule type" value="Genomic_DNA"/>
</dbReference>